<feature type="transmembrane region" description="Helical" evidence="1">
    <location>
        <begin position="6"/>
        <end position="25"/>
    </location>
</feature>
<dbReference type="STRING" id="1321606.SAMD00020551_4228"/>
<dbReference type="InterPro" id="IPR024884">
    <property type="entry name" value="NAPE-PLD"/>
</dbReference>
<dbReference type="Proteomes" id="UP000031014">
    <property type="component" value="Unassembled WGS sequence"/>
</dbReference>
<dbReference type="PANTHER" id="PTHR15032">
    <property type="entry name" value="N-ACYL-PHOSPHATIDYLETHANOLAMINE-HYDROLYZING PHOSPHOLIPASE D"/>
    <property type="match status" value="1"/>
</dbReference>
<keyword evidence="1" id="KW-1133">Transmembrane helix</keyword>
<dbReference type="Gene3D" id="3.60.15.10">
    <property type="entry name" value="Ribonuclease Z/Hydroxyacylglutathione hydrolase-like"/>
    <property type="match status" value="1"/>
</dbReference>
<evidence type="ECO:0000313" key="4">
    <source>
        <dbReference type="Proteomes" id="UP000031014"/>
    </source>
</evidence>
<evidence type="ECO:0000256" key="1">
    <source>
        <dbReference type="SAM" id="Phobius"/>
    </source>
</evidence>
<evidence type="ECO:0000313" key="3">
    <source>
        <dbReference type="EMBL" id="GAM16056.1"/>
    </source>
</evidence>
<organism evidence="3 4">
    <name type="scientific">Mesobacillus selenatarsenatis (strain DSM 18680 / JCM 14380 / FERM P-15431 / SF-1)</name>
    <dbReference type="NCBI Taxonomy" id="1321606"/>
    <lineage>
        <taxon>Bacteria</taxon>
        <taxon>Bacillati</taxon>
        <taxon>Bacillota</taxon>
        <taxon>Bacilli</taxon>
        <taxon>Bacillales</taxon>
        <taxon>Bacillaceae</taxon>
        <taxon>Mesobacillus</taxon>
    </lineage>
</organism>
<name>A0A0A8XD19_MESS1</name>
<keyword evidence="1" id="KW-0812">Transmembrane</keyword>
<keyword evidence="1" id="KW-0472">Membrane</keyword>
<gene>
    <name evidence="3" type="ORF">SAMD00020551_4228</name>
</gene>
<dbReference type="OrthoDB" id="9805728at2"/>
<dbReference type="InterPro" id="IPR036866">
    <property type="entry name" value="RibonucZ/Hydroxyglut_hydro"/>
</dbReference>
<feature type="domain" description="Metallo-beta-lactamase" evidence="2">
    <location>
        <begin position="116"/>
        <end position="311"/>
    </location>
</feature>
<reference evidence="3 4" key="1">
    <citation type="submission" date="2013-06" db="EMBL/GenBank/DDBJ databases">
        <title>Whole genome shotgun sequence of Bacillus selenatarsenatis SF-1.</title>
        <authorList>
            <person name="Kuroda M."/>
            <person name="Sei K."/>
            <person name="Yamashita M."/>
            <person name="Ike M."/>
        </authorList>
    </citation>
    <scope>NUCLEOTIDE SEQUENCE [LARGE SCALE GENOMIC DNA]</scope>
    <source>
        <strain evidence="3 4">SF-1</strain>
    </source>
</reference>
<proteinExistence type="predicted"/>
<dbReference type="GO" id="GO:0005737">
    <property type="term" value="C:cytoplasm"/>
    <property type="evidence" value="ECO:0007669"/>
    <property type="project" value="TreeGrafter"/>
</dbReference>
<protein>
    <submittedName>
        <fullName evidence="3">Outer membrane protein romA</fullName>
    </submittedName>
</protein>
<dbReference type="InterPro" id="IPR001279">
    <property type="entry name" value="Metallo-B-lactamas"/>
</dbReference>
<dbReference type="AlphaFoldDB" id="A0A0A8XD19"/>
<dbReference type="Pfam" id="PF12706">
    <property type="entry name" value="Lactamase_B_2"/>
    <property type="match status" value="1"/>
</dbReference>
<dbReference type="PANTHER" id="PTHR15032:SF4">
    <property type="entry name" value="N-ACYL-PHOSPHATIDYLETHANOLAMINE-HYDROLYZING PHOSPHOLIPASE D"/>
    <property type="match status" value="1"/>
</dbReference>
<accession>A0A0A8XD19</accession>
<dbReference type="PIRSF" id="PIRSF038896">
    <property type="entry name" value="NAPE-PLD"/>
    <property type="match status" value="1"/>
</dbReference>
<dbReference type="SUPFAM" id="SSF56281">
    <property type="entry name" value="Metallo-hydrolase/oxidoreductase"/>
    <property type="match status" value="1"/>
</dbReference>
<comment type="caution">
    <text evidence="3">The sequence shown here is derived from an EMBL/GenBank/DDBJ whole genome shotgun (WGS) entry which is preliminary data.</text>
</comment>
<keyword evidence="4" id="KW-1185">Reference proteome</keyword>
<sequence>MLNILIIIAVIVIANYAILNYYPAFGGKHTEKRKSIYAKSPQYRNGKFANQIETSWDTSLSSMISMMQDFLKGNSERRPGAPLPMATFAQPLQKGSATKVTWFGHSAFLLEIEGKTILFDPMFGKAPTPFPIRNQRYSRELPLKIEELPVVDTVVLSHDHYDHLDYGSIMKLKGKVKNYVVPLGVGAHLERWGISPEMIQEHDWWDGLSFAGLQFACTPARHFSGRSLTDRNATLWCSWVIIGQETKVFFSGDGGYGPHFKEIGEKYGPFDLTLMECGQYDARWAAIHMLPEETVQAHQDVKGKLLVPVHWGAFTLSLHAWHDPVERAVRAAEESGVDIVTPRIGETFTVSLDDYPKSAWWRMNKA</sequence>
<evidence type="ECO:0000259" key="2">
    <source>
        <dbReference type="Pfam" id="PF12706"/>
    </source>
</evidence>
<dbReference type="GO" id="GO:0070290">
    <property type="term" value="F:N-acylphosphatidylethanolamine-specific phospholipase D activity"/>
    <property type="evidence" value="ECO:0007669"/>
    <property type="project" value="InterPro"/>
</dbReference>
<dbReference type="EMBL" id="BASE01000106">
    <property type="protein sequence ID" value="GAM16056.1"/>
    <property type="molecule type" value="Genomic_DNA"/>
</dbReference>
<dbReference type="GO" id="GO:0008270">
    <property type="term" value="F:zinc ion binding"/>
    <property type="evidence" value="ECO:0007669"/>
    <property type="project" value="InterPro"/>
</dbReference>